<comment type="function">
    <text evidence="3">Involved in chemotaxis. Part of a chemotaxis signal transduction system that modulates chemotaxis in response to various stimuli. Catalyzes the demethylation of specific methylglutamate residues introduced into the chemoreceptors (methyl-accepting chemotaxis proteins or MCP) by CheR. Also mediates the irreversible deamidation of specific glutamine residues to glutamic acid.</text>
</comment>
<keyword evidence="3 4" id="KW-0145">Chemotaxis</keyword>
<dbReference type="InterPro" id="IPR011006">
    <property type="entry name" value="CheY-like_superfamily"/>
</dbReference>
<dbReference type="SUPFAM" id="SSF52172">
    <property type="entry name" value="CheY-like"/>
    <property type="match status" value="1"/>
</dbReference>
<feature type="domain" description="CheB-type methylesterase" evidence="7">
    <location>
        <begin position="169"/>
        <end position="369"/>
    </location>
</feature>
<dbReference type="InterPro" id="IPR001789">
    <property type="entry name" value="Sig_transdc_resp-reg_receiver"/>
</dbReference>
<gene>
    <name evidence="3" type="primary">cheB</name>
    <name evidence="8" type="ORF">SAMN05421771_1472</name>
</gene>
<name>A0A1I6LY58_9BACT</name>
<dbReference type="Gene3D" id="3.40.50.180">
    <property type="entry name" value="Methylesterase CheB, C-terminal domain"/>
    <property type="match status" value="1"/>
</dbReference>
<keyword evidence="9" id="KW-1185">Reference proteome</keyword>
<dbReference type="CDD" id="cd16432">
    <property type="entry name" value="CheB_Rec"/>
    <property type="match status" value="1"/>
</dbReference>
<comment type="catalytic activity">
    <reaction evidence="2 3">
        <text>[protein]-L-glutamate 5-O-methyl ester + H2O = L-glutamyl-[protein] + methanol + H(+)</text>
        <dbReference type="Rhea" id="RHEA:23236"/>
        <dbReference type="Rhea" id="RHEA-COMP:10208"/>
        <dbReference type="Rhea" id="RHEA-COMP:10311"/>
        <dbReference type="ChEBI" id="CHEBI:15377"/>
        <dbReference type="ChEBI" id="CHEBI:15378"/>
        <dbReference type="ChEBI" id="CHEBI:17790"/>
        <dbReference type="ChEBI" id="CHEBI:29973"/>
        <dbReference type="ChEBI" id="CHEBI:82795"/>
        <dbReference type="EC" id="3.1.1.61"/>
    </reaction>
</comment>
<evidence type="ECO:0000256" key="5">
    <source>
        <dbReference type="PROSITE-ProRule" id="PRU00169"/>
    </source>
</evidence>
<proteinExistence type="inferred from homology"/>
<keyword evidence="1 3" id="KW-0378">Hydrolase</keyword>
<dbReference type="PIRSF" id="PIRSF000876">
    <property type="entry name" value="RR_chemtxs_CheB"/>
    <property type="match status" value="1"/>
</dbReference>
<dbReference type="NCBIfam" id="NF001965">
    <property type="entry name" value="PRK00742.1"/>
    <property type="match status" value="1"/>
</dbReference>
<dbReference type="Pfam" id="PF01339">
    <property type="entry name" value="CheB_methylest"/>
    <property type="match status" value="1"/>
</dbReference>
<dbReference type="InterPro" id="IPR000673">
    <property type="entry name" value="Sig_transdc_resp-reg_Me-estase"/>
</dbReference>
<comment type="domain">
    <text evidence="3">Contains a C-terminal catalytic domain, and an N-terminal region which modulates catalytic activity.</text>
</comment>
<dbReference type="GO" id="GO:0050568">
    <property type="term" value="F:protein-glutamine glutaminase activity"/>
    <property type="evidence" value="ECO:0007669"/>
    <property type="project" value="UniProtKB-UniRule"/>
</dbReference>
<dbReference type="HAMAP" id="MF_00099">
    <property type="entry name" value="CheB_chemtxs"/>
    <property type="match status" value="1"/>
</dbReference>
<dbReference type="Proteomes" id="UP000199024">
    <property type="component" value="Unassembled WGS sequence"/>
</dbReference>
<feature type="active site" evidence="3 4">
    <location>
        <position position="311"/>
    </location>
</feature>
<comment type="PTM">
    <text evidence="3">Phosphorylated by CheA. Phosphorylation of the N-terminal regulatory domain activates the methylesterase activity.</text>
</comment>
<reference evidence="8 9" key="1">
    <citation type="submission" date="2016-10" db="EMBL/GenBank/DDBJ databases">
        <authorList>
            <person name="de Groot N.N."/>
        </authorList>
    </citation>
    <scope>NUCLEOTIDE SEQUENCE [LARGE SCALE GENOMIC DNA]</scope>
    <source>
        <strain evidence="8 9">DSM 21001</strain>
    </source>
</reference>
<evidence type="ECO:0000256" key="1">
    <source>
        <dbReference type="ARBA" id="ARBA00022801"/>
    </source>
</evidence>
<comment type="similarity">
    <text evidence="3">Belongs to the CheB family.</text>
</comment>
<organism evidence="8 9">
    <name type="scientific">Granulicella pectinivorans</name>
    <dbReference type="NCBI Taxonomy" id="474950"/>
    <lineage>
        <taxon>Bacteria</taxon>
        <taxon>Pseudomonadati</taxon>
        <taxon>Acidobacteriota</taxon>
        <taxon>Terriglobia</taxon>
        <taxon>Terriglobales</taxon>
        <taxon>Acidobacteriaceae</taxon>
        <taxon>Granulicella</taxon>
    </lineage>
</organism>
<dbReference type="InterPro" id="IPR008248">
    <property type="entry name" value="CheB-like"/>
</dbReference>
<keyword evidence="3" id="KW-0963">Cytoplasm</keyword>
<dbReference type="EC" id="3.1.1.61" evidence="3"/>
<feature type="active site" evidence="3 4">
    <location>
        <position position="182"/>
    </location>
</feature>
<dbReference type="STRING" id="474950.SAMN05421771_1472"/>
<dbReference type="OrthoDB" id="9793421at2"/>
<dbReference type="RefSeq" id="WP_089837997.1">
    <property type="nucleotide sequence ID" value="NZ_FOZL01000001.1"/>
</dbReference>
<dbReference type="EMBL" id="FOZL01000001">
    <property type="protein sequence ID" value="SFS08373.1"/>
    <property type="molecule type" value="Genomic_DNA"/>
</dbReference>
<dbReference type="InterPro" id="IPR035909">
    <property type="entry name" value="CheB_C"/>
</dbReference>
<dbReference type="GO" id="GO:0000156">
    <property type="term" value="F:phosphorelay response regulator activity"/>
    <property type="evidence" value="ECO:0007669"/>
    <property type="project" value="InterPro"/>
</dbReference>
<dbReference type="PROSITE" id="PS50110">
    <property type="entry name" value="RESPONSE_REGULATORY"/>
    <property type="match status" value="1"/>
</dbReference>
<evidence type="ECO:0000256" key="2">
    <source>
        <dbReference type="ARBA" id="ARBA00048267"/>
    </source>
</evidence>
<dbReference type="GO" id="GO:0006935">
    <property type="term" value="P:chemotaxis"/>
    <property type="evidence" value="ECO:0007669"/>
    <property type="project" value="UniProtKB-UniRule"/>
</dbReference>
<evidence type="ECO:0000256" key="3">
    <source>
        <dbReference type="HAMAP-Rule" id="MF_00099"/>
    </source>
</evidence>
<evidence type="ECO:0000313" key="9">
    <source>
        <dbReference type="Proteomes" id="UP000199024"/>
    </source>
</evidence>
<evidence type="ECO:0000313" key="8">
    <source>
        <dbReference type="EMBL" id="SFS08373.1"/>
    </source>
</evidence>
<dbReference type="PANTHER" id="PTHR42872:SF3">
    <property type="entry name" value="PROTEIN-GLUTAMATE METHYLESTERASE_PROTEIN-GLUTAMINE GLUTAMINASE 1"/>
    <property type="match status" value="1"/>
</dbReference>
<sequence>MLQRKLRVLVVDDAVDYRRILCDFIETMEDCELAGTSARGALALGKMTQTAVDLVLLDCEMPEMSGFETLRAIVRHHGSTSVILLSDGSTRSEDAEAIAKELGALGLLQKPVSPADGTELFSKIRALMQKAHIRRNLRGTATPVATRPAIAPAAIVPAPIVLAKPTRFPKPGRIDAVFIGVSTGGPEALMQLLPSLPVDLGVPVLIVQHMPPLFTASLAHDLDRRSALSVREALHGESIRPNVVLIAPGGRHMIVRSRPAVTRGQQELLIGLDDGPPENSCRPAVDVLFRSAAKHYAGRALAIVMTGMGSDGCEGMRALKQAGCLALTQSERTCVVYGMPLAVDEAGLSDEQVPLPLLAARITRAVMGERA</sequence>
<comment type="subcellular location">
    <subcellularLocation>
        <location evidence="3">Cytoplasm</location>
    </subcellularLocation>
</comment>
<dbReference type="Gene3D" id="3.40.50.2300">
    <property type="match status" value="1"/>
</dbReference>
<comment type="catalytic activity">
    <reaction evidence="3">
        <text>L-glutaminyl-[protein] + H2O = L-glutamyl-[protein] + NH4(+)</text>
        <dbReference type="Rhea" id="RHEA:16441"/>
        <dbReference type="Rhea" id="RHEA-COMP:10207"/>
        <dbReference type="Rhea" id="RHEA-COMP:10208"/>
        <dbReference type="ChEBI" id="CHEBI:15377"/>
        <dbReference type="ChEBI" id="CHEBI:28938"/>
        <dbReference type="ChEBI" id="CHEBI:29973"/>
        <dbReference type="ChEBI" id="CHEBI:30011"/>
        <dbReference type="EC" id="3.5.1.44"/>
    </reaction>
</comment>
<dbReference type="Pfam" id="PF00072">
    <property type="entry name" value="Response_reg"/>
    <property type="match status" value="1"/>
</dbReference>
<feature type="domain" description="Response regulatory" evidence="6">
    <location>
        <begin position="7"/>
        <end position="125"/>
    </location>
</feature>
<evidence type="ECO:0000259" key="6">
    <source>
        <dbReference type="PROSITE" id="PS50110"/>
    </source>
</evidence>
<dbReference type="SUPFAM" id="SSF52738">
    <property type="entry name" value="Methylesterase CheB, C-terminal domain"/>
    <property type="match status" value="1"/>
</dbReference>
<feature type="active site" evidence="3 4">
    <location>
        <position position="209"/>
    </location>
</feature>
<dbReference type="AlphaFoldDB" id="A0A1I6LY58"/>
<accession>A0A1I6LY58</accession>
<dbReference type="PROSITE" id="PS50122">
    <property type="entry name" value="CHEB"/>
    <property type="match status" value="1"/>
</dbReference>
<evidence type="ECO:0000256" key="4">
    <source>
        <dbReference type="PROSITE-ProRule" id="PRU00050"/>
    </source>
</evidence>
<dbReference type="PANTHER" id="PTHR42872">
    <property type="entry name" value="PROTEIN-GLUTAMATE METHYLESTERASE/PROTEIN-GLUTAMINE GLUTAMINASE"/>
    <property type="match status" value="1"/>
</dbReference>
<feature type="modified residue" description="4-aspartylphosphate" evidence="3 5">
    <location>
        <position position="58"/>
    </location>
</feature>
<keyword evidence="3 5" id="KW-0597">Phosphoprotein</keyword>
<evidence type="ECO:0000259" key="7">
    <source>
        <dbReference type="PROSITE" id="PS50122"/>
    </source>
</evidence>
<protein>
    <recommendedName>
        <fullName evidence="3">Protein-glutamate methylesterase/protein-glutamine glutaminase</fullName>
        <ecNumber evidence="3">3.1.1.61</ecNumber>
        <ecNumber evidence="3">3.5.1.44</ecNumber>
    </recommendedName>
</protein>
<dbReference type="GO" id="GO:0008984">
    <property type="term" value="F:protein-glutamate methylesterase activity"/>
    <property type="evidence" value="ECO:0007669"/>
    <property type="project" value="UniProtKB-UniRule"/>
</dbReference>
<dbReference type="GO" id="GO:0005737">
    <property type="term" value="C:cytoplasm"/>
    <property type="evidence" value="ECO:0007669"/>
    <property type="project" value="UniProtKB-SubCell"/>
</dbReference>
<dbReference type="SMART" id="SM00448">
    <property type="entry name" value="REC"/>
    <property type="match status" value="1"/>
</dbReference>
<dbReference type="EC" id="3.5.1.44" evidence="3"/>